<protein>
    <submittedName>
        <fullName evidence="2">Uncharacterized protein</fullName>
    </submittedName>
</protein>
<sequence length="492" mass="52758">MKAPPMMMVLWRSTSLTMRWTMLTIAVLIWSASAICAMYLHAREVVWIAAIVDGYAGLFAGLTLLAPSLLLAVDARQLRIPRMHNVVLPGMIFYALTLAAIPSILLTLAGGEFAGIFAIQMLGLTAGTALGLLPRSVAAVSGFVPVLVSSFRPYLALPHWASGGLFCVLAGVALFCSVIAVRWRRQLRSVDPYRLSASRALVMQNRSQTMGWHRWGGWGQSRDSALAMQTVPAWMLPKADLNGTGPRDPARSLRVALGGWLLPITWHSMLLRWVSVLVPMAIIASLCARSAGVSILSLLGLIVHGMTFGVWVWLAGYGGAALSLVVAVTLQQRWRKANAELPLLALLPALGHGWPLVRNLLRASLLRVLTIQAVLLALVLAVALIQHVDAWSVGIALLGQVAAAGIALVFALSNFGGVSVPKWSAGLIAALCFGLVGFDNVCMPFFSPSPVLGGSSTVLLASAWMLVILALGWMAWRGWCGVQRRPHPFLPA</sequence>
<feature type="transmembrane region" description="Helical" evidence="1">
    <location>
        <begin position="46"/>
        <end position="73"/>
    </location>
</feature>
<feature type="transmembrane region" description="Helical" evidence="1">
    <location>
        <begin position="85"/>
        <end position="107"/>
    </location>
</feature>
<feature type="transmembrane region" description="Helical" evidence="1">
    <location>
        <begin position="113"/>
        <end position="132"/>
    </location>
</feature>
<comment type="caution">
    <text evidence="2">The sequence shown here is derived from an EMBL/GenBank/DDBJ whole genome shotgun (WGS) entry which is preliminary data.</text>
</comment>
<name>A0ABS2KFC1_9GAMM</name>
<keyword evidence="1" id="KW-1133">Transmembrane helix</keyword>
<dbReference type="RefSeq" id="WP_204631363.1">
    <property type="nucleotide sequence ID" value="NZ_BSOC01000003.1"/>
</dbReference>
<feature type="transmembrane region" description="Helical" evidence="1">
    <location>
        <begin position="458"/>
        <end position="476"/>
    </location>
</feature>
<feature type="transmembrane region" description="Helical" evidence="1">
    <location>
        <begin position="425"/>
        <end position="446"/>
    </location>
</feature>
<evidence type="ECO:0000313" key="3">
    <source>
        <dbReference type="Proteomes" id="UP001430193"/>
    </source>
</evidence>
<keyword evidence="3" id="KW-1185">Reference proteome</keyword>
<keyword evidence="1" id="KW-0472">Membrane</keyword>
<keyword evidence="1" id="KW-0812">Transmembrane</keyword>
<proteinExistence type="predicted"/>
<feature type="transmembrane region" description="Helical" evidence="1">
    <location>
        <begin position="365"/>
        <end position="385"/>
    </location>
</feature>
<evidence type="ECO:0000313" key="2">
    <source>
        <dbReference type="EMBL" id="MBM7129755.1"/>
    </source>
</evidence>
<dbReference type="EMBL" id="JADIKF010000038">
    <property type="protein sequence ID" value="MBM7129755.1"/>
    <property type="molecule type" value="Genomic_DNA"/>
</dbReference>
<gene>
    <name evidence="2" type="ORF">ISS99_09475</name>
</gene>
<feature type="transmembrane region" description="Helical" evidence="1">
    <location>
        <begin position="308"/>
        <end position="330"/>
    </location>
</feature>
<accession>A0ABS2KFC1</accession>
<evidence type="ECO:0000256" key="1">
    <source>
        <dbReference type="SAM" id="Phobius"/>
    </source>
</evidence>
<feature type="transmembrane region" description="Helical" evidence="1">
    <location>
        <begin position="391"/>
        <end position="413"/>
    </location>
</feature>
<feature type="transmembrane region" description="Helical" evidence="1">
    <location>
        <begin position="161"/>
        <end position="181"/>
    </location>
</feature>
<dbReference type="Proteomes" id="UP001430193">
    <property type="component" value="Unassembled WGS sequence"/>
</dbReference>
<reference evidence="2" key="1">
    <citation type="submission" date="2020-10" db="EMBL/GenBank/DDBJ databases">
        <title>Phylogeny of dyella-like bacteria.</title>
        <authorList>
            <person name="Fu J."/>
        </authorList>
    </citation>
    <scope>NUCLEOTIDE SEQUENCE</scope>
    <source>
        <strain evidence="2">DHON07</strain>
    </source>
</reference>
<organism evidence="2 3">
    <name type="scientific">Dyella mobilis</name>
    <dbReference type="NCBI Taxonomy" id="1849582"/>
    <lineage>
        <taxon>Bacteria</taxon>
        <taxon>Pseudomonadati</taxon>
        <taxon>Pseudomonadota</taxon>
        <taxon>Gammaproteobacteria</taxon>
        <taxon>Lysobacterales</taxon>
        <taxon>Rhodanobacteraceae</taxon>
        <taxon>Dyella</taxon>
    </lineage>
</organism>
<feature type="transmembrane region" description="Helical" evidence="1">
    <location>
        <begin position="276"/>
        <end position="302"/>
    </location>
</feature>